<dbReference type="Gene3D" id="1.10.510.10">
    <property type="entry name" value="Transferase(Phosphotransferase) domain 1"/>
    <property type="match status" value="2"/>
</dbReference>
<evidence type="ECO:0000256" key="12">
    <source>
        <dbReference type="SAM" id="SignalP"/>
    </source>
</evidence>
<dbReference type="Pfam" id="PF00069">
    <property type="entry name" value="Pkinase"/>
    <property type="match status" value="2"/>
</dbReference>
<dbReference type="eggNOG" id="KOG0605">
    <property type="taxonomic scope" value="Eukaryota"/>
</dbReference>
<dbReference type="PROSITE" id="PS50011">
    <property type="entry name" value="PROTEIN_KINASE_DOM"/>
    <property type="match status" value="1"/>
</dbReference>
<evidence type="ECO:0000259" key="13">
    <source>
        <dbReference type="PROSITE" id="PS50011"/>
    </source>
</evidence>
<comment type="catalytic activity">
    <reaction evidence="9">
        <text>L-seryl-[protein] + ATP = O-phospho-L-seryl-[protein] + ADP + H(+)</text>
        <dbReference type="Rhea" id="RHEA:17989"/>
        <dbReference type="Rhea" id="RHEA-COMP:9863"/>
        <dbReference type="Rhea" id="RHEA-COMP:11604"/>
        <dbReference type="ChEBI" id="CHEBI:15378"/>
        <dbReference type="ChEBI" id="CHEBI:29999"/>
        <dbReference type="ChEBI" id="CHEBI:30616"/>
        <dbReference type="ChEBI" id="CHEBI:83421"/>
        <dbReference type="ChEBI" id="CHEBI:456216"/>
        <dbReference type="EC" id="2.7.11.1"/>
    </reaction>
</comment>
<sequence>MLAQAQWVVFLVLAMLLAVCHALPTQFVEETSIQKRFSTGTHRIKFIIYTLGIVAQWDLTASNPPTIDGPANPVIVDHHVDPYGTHWVAWSLNGVSGQTTLDMTIGIAFAVGPGSRQSAYSYNIWDKSTYTYGAGDPIPFGNDGKDLTLLVDGVDTTYWLYNHVAGVMAAGERVLTPTSPQSNMLASSIMSSGAKGAASPTKASSKGGSDKENGAFDMRSMQQAMSSSITAAGAKAPSSPTKSPTKLSGDKAKSMLAKSTATPAAEPTMSQLLAQAQNGGLKGTGAAVARRQIDTSSSAGDYMSWRKGQGFKPWEKQLLQSPEVKRKSDVAQLFFFDYYFDLISYVGARKSRCSLFKQDVISRNLTGPALASEWSSYCGRERVLLRKRRTKLLVDQFHIICQVGQGGYGEVYLARRKDTGEVAALKKMKKKTLAKMDEIRHVLTERDILTATRTPWLVKLLYAFQDPEHVYLAMEYVPGGDFRTLLNNSGVLKEEHARFYIAEMFCSVDALHKLGYIHRDLKPENFLIDSTGHIKLTDFGLAAGALNPGKIQNLKHRLDEVKQDQELIFRSTIEMKSIYKSLRNADARYADSVVGSPDYMAPETLRGQPYTFSVDYWSLGAILFEFLAGFPPFSGASPEETWNNLRNWTRYLRRPHYDREEDKIFNLSDNGWAAITALLADKKSRVSRMDDLKSLPFFAGVPWDTLRDKPAPFIPALDSEVDAGYFDNFEDPADMAKYAEVREKARNVDAVQEKDEPFGRGVFVGFTFKPKKRTDGDILGITNSTVSEDTSMLDDGEMIMMF</sequence>
<feature type="domain" description="AGC-kinase C-terminal" evidence="14">
    <location>
        <begin position="699"/>
        <end position="778"/>
    </location>
</feature>
<name>G7E7R2_MIXOS</name>
<keyword evidence="6" id="KW-0418">Kinase</keyword>
<evidence type="ECO:0000313" key="16">
    <source>
        <dbReference type="Proteomes" id="UP000009131"/>
    </source>
</evidence>
<feature type="signal peptide" evidence="12">
    <location>
        <begin position="1"/>
        <end position="22"/>
    </location>
</feature>
<dbReference type="FunFam" id="1.10.510.10:FF:000446">
    <property type="entry name" value="Microtubule associated serine/threonine kinase 2"/>
    <property type="match status" value="1"/>
</dbReference>
<keyword evidence="7 10" id="KW-0067">ATP-binding</keyword>
<keyword evidence="16" id="KW-1185">Reference proteome</keyword>
<dbReference type="InterPro" id="IPR000719">
    <property type="entry name" value="Prot_kinase_dom"/>
</dbReference>
<evidence type="ECO:0000256" key="1">
    <source>
        <dbReference type="ARBA" id="ARBA00012513"/>
    </source>
</evidence>
<dbReference type="GO" id="GO:0005816">
    <property type="term" value="C:spindle pole body"/>
    <property type="evidence" value="ECO:0007669"/>
    <property type="project" value="TreeGrafter"/>
</dbReference>
<reference evidence="15 16" key="1">
    <citation type="journal article" date="2011" name="J. Gen. Appl. Microbiol.">
        <title>Draft genome sequencing of the enigmatic basidiomycete Mixia osmundae.</title>
        <authorList>
            <person name="Nishida H."/>
            <person name="Nagatsuka Y."/>
            <person name="Sugiyama J."/>
        </authorList>
    </citation>
    <scope>NUCLEOTIDE SEQUENCE [LARGE SCALE GENOMIC DNA]</scope>
    <source>
        <strain evidence="16">CBS 9802 / IAM 14324 / JCM 22182 / KY 12970</strain>
    </source>
</reference>
<proteinExistence type="predicted"/>
<evidence type="ECO:0000256" key="5">
    <source>
        <dbReference type="ARBA" id="ARBA00022741"/>
    </source>
</evidence>
<dbReference type="SMART" id="SM00133">
    <property type="entry name" value="S_TK_X"/>
    <property type="match status" value="1"/>
</dbReference>
<dbReference type="Proteomes" id="UP000009131">
    <property type="component" value="Unassembled WGS sequence"/>
</dbReference>
<feature type="region of interest" description="Disordered" evidence="11">
    <location>
        <begin position="190"/>
        <end position="214"/>
    </location>
</feature>
<dbReference type="InterPro" id="IPR050236">
    <property type="entry name" value="Ser_Thr_kinase_AGC"/>
</dbReference>
<dbReference type="PROSITE" id="PS00107">
    <property type="entry name" value="PROTEIN_KINASE_ATP"/>
    <property type="match status" value="1"/>
</dbReference>
<dbReference type="CDD" id="cd05600">
    <property type="entry name" value="STKc_Sid2p_like"/>
    <property type="match status" value="1"/>
</dbReference>
<evidence type="ECO:0000256" key="4">
    <source>
        <dbReference type="ARBA" id="ARBA00022679"/>
    </source>
</evidence>
<gene>
    <name evidence="15" type="primary">Mo05560</name>
    <name evidence="15" type="ORF">E5Q_05560</name>
</gene>
<dbReference type="HOGENOM" id="CLU_000288_67_4_1"/>
<protein>
    <recommendedName>
        <fullName evidence="1">non-specific serine/threonine protein kinase</fullName>
        <ecNumber evidence="1">2.7.11.1</ecNumber>
    </recommendedName>
</protein>
<dbReference type="CDD" id="cd21776">
    <property type="entry name" value="MobB_Sid2p-like"/>
    <property type="match status" value="1"/>
</dbReference>
<feature type="compositionally biased region" description="Low complexity" evidence="11">
    <location>
        <begin position="230"/>
        <end position="246"/>
    </location>
</feature>
<evidence type="ECO:0000256" key="3">
    <source>
        <dbReference type="ARBA" id="ARBA00022553"/>
    </source>
</evidence>
<dbReference type="Gene3D" id="3.30.200.20">
    <property type="entry name" value="Phosphorylase Kinase, domain 1"/>
    <property type="match status" value="2"/>
</dbReference>
<feature type="binding site" evidence="10">
    <location>
        <position position="426"/>
    </location>
    <ligand>
        <name>ATP</name>
        <dbReference type="ChEBI" id="CHEBI:30616"/>
    </ligand>
</feature>
<evidence type="ECO:0000256" key="2">
    <source>
        <dbReference type="ARBA" id="ARBA00022527"/>
    </source>
</evidence>
<dbReference type="InterPro" id="IPR008271">
    <property type="entry name" value="Ser/Thr_kinase_AS"/>
</dbReference>
<evidence type="ECO:0000256" key="9">
    <source>
        <dbReference type="ARBA" id="ARBA00048679"/>
    </source>
</evidence>
<dbReference type="STRING" id="764103.G7E7R2"/>
<dbReference type="EMBL" id="BABT02000165">
    <property type="protein sequence ID" value="GAA98872.1"/>
    <property type="molecule type" value="Genomic_DNA"/>
</dbReference>
<dbReference type="FunCoup" id="G7E7R2">
    <property type="interactions" value="48"/>
</dbReference>
<comment type="catalytic activity">
    <reaction evidence="8">
        <text>L-threonyl-[protein] + ATP = O-phospho-L-threonyl-[protein] + ADP + H(+)</text>
        <dbReference type="Rhea" id="RHEA:46608"/>
        <dbReference type="Rhea" id="RHEA-COMP:11060"/>
        <dbReference type="Rhea" id="RHEA-COMP:11605"/>
        <dbReference type="ChEBI" id="CHEBI:15378"/>
        <dbReference type="ChEBI" id="CHEBI:30013"/>
        <dbReference type="ChEBI" id="CHEBI:30616"/>
        <dbReference type="ChEBI" id="CHEBI:61977"/>
        <dbReference type="ChEBI" id="CHEBI:456216"/>
        <dbReference type="EC" id="2.7.11.1"/>
    </reaction>
</comment>
<organism evidence="15 16">
    <name type="scientific">Mixia osmundae (strain CBS 9802 / IAM 14324 / JCM 22182 / KY 12970)</name>
    <dbReference type="NCBI Taxonomy" id="764103"/>
    <lineage>
        <taxon>Eukaryota</taxon>
        <taxon>Fungi</taxon>
        <taxon>Dikarya</taxon>
        <taxon>Basidiomycota</taxon>
        <taxon>Pucciniomycotina</taxon>
        <taxon>Mixiomycetes</taxon>
        <taxon>Mixiales</taxon>
        <taxon>Mixiaceae</taxon>
        <taxon>Mixia</taxon>
    </lineage>
</organism>
<evidence type="ECO:0000256" key="11">
    <source>
        <dbReference type="SAM" id="MobiDB-lite"/>
    </source>
</evidence>
<dbReference type="EC" id="2.7.11.1" evidence="1"/>
<dbReference type="InterPro" id="IPR011009">
    <property type="entry name" value="Kinase-like_dom_sf"/>
</dbReference>
<dbReference type="GO" id="GO:0005524">
    <property type="term" value="F:ATP binding"/>
    <property type="evidence" value="ECO:0007669"/>
    <property type="project" value="UniProtKB-UniRule"/>
</dbReference>
<dbReference type="AlphaFoldDB" id="G7E7R2"/>
<dbReference type="InterPro" id="IPR000961">
    <property type="entry name" value="AGC-kinase_C"/>
</dbReference>
<evidence type="ECO:0000259" key="14">
    <source>
        <dbReference type="PROSITE" id="PS51285"/>
    </source>
</evidence>
<keyword evidence="5 10" id="KW-0547">Nucleotide-binding</keyword>
<dbReference type="GO" id="GO:0004674">
    <property type="term" value="F:protein serine/threonine kinase activity"/>
    <property type="evidence" value="ECO:0007669"/>
    <property type="project" value="UniProtKB-KW"/>
</dbReference>
<feature type="domain" description="Protein kinase" evidence="13">
    <location>
        <begin position="397"/>
        <end position="698"/>
    </location>
</feature>
<dbReference type="PROSITE" id="PS51285">
    <property type="entry name" value="AGC_KINASE_CTER"/>
    <property type="match status" value="1"/>
</dbReference>
<feature type="region of interest" description="Disordered" evidence="11">
    <location>
        <begin position="226"/>
        <end position="266"/>
    </location>
</feature>
<evidence type="ECO:0000256" key="6">
    <source>
        <dbReference type="ARBA" id="ARBA00022777"/>
    </source>
</evidence>
<feature type="compositionally biased region" description="Polar residues" evidence="11">
    <location>
        <begin position="257"/>
        <end position="266"/>
    </location>
</feature>
<dbReference type="OrthoDB" id="18472at2759"/>
<dbReference type="PANTHER" id="PTHR24356">
    <property type="entry name" value="SERINE/THREONINE-PROTEIN KINASE"/>
    <property type="match status" value="1"/>
</dbReference>
<keyword evidence="4" id="KW-0808">Transferase</keyword>
<evidence type="ECO:0000256" key="10">
    <source>
        <dbReference type="PROSITE-ProRule" id="PRU10141"/>
    </source>
</evidence>
<reference evidence="15 16" key="2">
    <citation type="journal article" date="2012" name="Open Biol.">
        <title>Characteristics of nucleosomes and linker DNA regions on the genome of the basidiomycete Mixia osmundae revealed by mono- and dinucleosome mapping.</title>
        <authorList>
            <person name="Nishida H."/>
            <person name="Kondo S."/>
            <person name="Matsumoto T."/>
            <person name="Suzuki Y."/>
            <person name="Yoshikawa H."/>
            <person name="Taylor T.D."/>
            <person name="Sugiyama J."/>
        </authorList>
    </citation>
    <scope>NUCLEOTIDE SEQUENCE [LARGE SCALE GENOMIC DNA]</scope>
    <source>
        <strain evidence="16">CBS 9802 / IAM 14324 / JCM 22182 / KY 12970</strain>
    </source>
</reference>
<keyword evidence="12" id="KW-0732">Signal</keyword>
<dbReference type="SUPFAM" id="SSF56112">
    <property type="entry name" value="Protein kinase-like (PK-like)"/>
    <property type="match status" value="1"/>
</dbReference>
<evidence type="ECO:0000256" key="8">
    <source>
        <dbReference type="ARBA" id="ARBA00047899"/>
    </source>
</evidence>
<dbReference type="FunFam" id="3.30.200.20:FF:000109">
    <property type="entry name" value="Non-specific serine/threonine protein kinase"/>
    <property type="match status" value="1"/>
</dbReference>
<dbReference type="PANTHER" id="PTHR24356:SF417">
    <property type="entry name" value="CELL CYCLE PROTEIN KINASE DBF2-RELATED"/>
    <property type="match status" value="1"/>
</dbReference>
<dbReference type="InterPro" id="IPR017441">
    <property type="entry name" value="Protein_kinase_ATP_BS"/>
</dbReference>
<evidence type="ECO:0000256" key="7">
    <source>
        <dbReference type="ARBA" id="ARBA00022840"/>
    </source>
</evidence>
<dbReference type="GO" id="GO:0035556">
    <property type="term" value="P:intracellular signal transduction"/>
    <property type="evidence" value="ECO:0007669"/>
    <property type="project" value="TreeGrafter"/>
</dbReference>
<keyword evidence="3" id="KW-0597">Phosphoprotein</keyword>
<dbReference type="PROSITE" id="PS00108">
    <property type="entry name" value="PROTEIN_KINASE_ST"/>
    <property type="match status" value="1"/>
</dbReference>
<accession>G7E7R2</accession>
<dbReference type="InParanoid" id="G7E7R2"/>
<comment type="caution">
    <text evidence="15">The sequence shown here is derived from an EMBL/GenBank/DDBJ whole genome shotgun (WGS) entry which is preliminary data.</text>
</comment>
<keyword evidence="2" id="KW-0723">Serine/threonine-protein kinase</keyword>
<dbReference type="SMART" id="SM00220">
    <property type="entry name" value="S_TKc"/>
    <property type="match status" value="1"/>
</dbReference>
<feature type="chain" id="PRO_5003492478" description="non-specific serine/threonine protein kinase" evidence="12">
    <location>
        <begin position="23"/>
        <end position="802"/>
    </location>
</feature>
<evidence type="ECO:0000313" key="15">
    <source>
        <dbReference type="EMBL" id="GAA98872.1"/>
    </source>
</evidence>